<feature type="signal peptide" evidence="2">
    <location>
        <begin position="1"/>
        <end position="26"/>
    </location>
</feature>
<feature type="chain" id="PRO_5016462639" evidence="2">
    <location>
        <begin position="27"/>
        <end position="55"/>
    </location>
</feature>
<gene>
    <name evidence="3" type="ORF">C7459_105144</name>
</gene>
<evidence type="ECO:0000313" key="4">
    <source>
        <dbReference type="Proteomes" id="UP000245634"/>
    </source>
</evidence>
<organism evidence="3 4">
    <name type="scientific">Tumebacillus permanentifrigoris</name>
    <dbReference type="NCBI Taxonomy" id="378543"/>
    <lineage>
        <taxon>Bacteria</taxon>
        <taxon>Bacillati</taxon>
        <taxon>Bacillota</taxon>
        <taxon>Bacilli</taxon>
        <taxon>Bacillales</taxon>
        <taxon>Alicyclobacillaceae</taxon>
        <taxon>Tumebacillus</taxon>
    </lineage>
</organism>
<proteinExistence type="predicted"/>
<sequence>MQKPATRVLCLLLTVGVLLTACSSNQDPQRNPQNTGSGGGATGGGGTTSGSGGGK</sequence>
<evidence type="ECO:0000256" key="1">
    <source>
        <dbReference type="SAM" id="MobiDB-lite"/>
    </source>
</evidence>
<protein>
    <submittedName>
        <fullName evidence="3">Uncharacterized protein</fullName>
    </submittedName>
</protein>
<dbReference type="EMBL" id="QGGL01000005">
    <property type="protein sequence ID" value="PWK14387.1"/>
    <property type="molecule type" value="Genomic_DNA"/>
</dbReference>
<name>A0A316DEJ6_9BACL</name>
<comment type="caution">
    <text evidence="3">The sequence shown here is derived from an EMBL/GenBank/DDBJ whole genome shotgun (WGS) entry which is preliminary data.</text>
</comment>
<feature type="region of interest" description="Disordered" evidence="1">
    <location>
        <begin position="23"/>
        <end position="55"/>
    </location>
</feature>
<keyword evidence="2" id="KW-0732">Signal</keyword>
<accession>A0A316DEJ6</accession>
<feature type="compositionally biased region" description="Polar residues" evidence="1">
    <location>
        <begin position="23"/>
        <end position="34"/>
    </location>
</feature>
<dbReference type="RefSeq" id="WP_170119328.1">
    <property type="nucleotide sequence ID" value="NZ_QGGL01000005.1"/>
</dbReference>
<dbReference type="Proteomes" id="UP000245634">
    <property type="component" value="Unassembled WGS sequence"/>
</dbReference>
<evidence type="ECO:0000256" key="2">
    <source>
        <dbReference type="SAM" id="SignalP"/>
    </source>
</evidence>
<dbReference type="PROSITE" id="PS51257">
    <property type="entry name" value="PROKAR_LIPOPROTEIN"/>
    <property type="match status" value="1"/>
</dbReference>
<keyword evidence="4" id="KW-1185">Reference proteome</keyword>
<evidence type="ECO:0000313" key="3">
    <source>
        <dbReference type="EMBL" id="PWK14387.1"/>
    </source>
</evidence>
<reference evidence="3 4" key="1">
    <citation type="submission" date="2018-05" db="EMBL/GenBank/DDBJ databases">
        <title>Genomic Encyclopedia of Type Strains, Phase IV (KMG-IV): sequencing the most valuable type-strain genomes for metagenomic binning, comparative biology and taxonomic classification.</title>
        <authorList>
            <person name="Goeker M."/>
        </authorList>
    </citation>
    <scope>NUCLEOTIDE SEQUENCE [LARGE SCALE GENOMIC DNA]</scope>
    <source>
        <strain evidence="3 4">DSM 18773</strain>
    </source>
</reference>
<feature type="compositionally biased region" description="Gly residues" evidence="1">
    <location>
        <begin position="36"/>
        <end position="55"/>
    </location>
</feature>
<dbReference type="AlphaFoldDB" id="A0A316DEJ6"/>